<name>A0ACB8YG17_9ASTR</name>
<accession>A0ACB8YG17</accession>
<gene>
    <name evidence="1" type="ORF">L1987_84482</name>
</gene>
<dbReference type="EMBL" id="CM042045">
    <property type="protein sequence ID" value="KAI3683965.1"/>
    <property type="molecule type" value="Genomic_DNA"/>
</dbReference>
<reference evidence="1 2" key="2">
    <citation type="journal article" date="2022" name="Mol. Ecol. Resour.">
        <title>The genomes of chicory, endive, great burdock and yacon provide insights into Asteraceae paleo-polyploidization history and plant inulin production.</title>
        <authorList>
            <person name="Fan W."/>
            <person name="Wang S."/>
            <person name="Wang H."/>
            <person name="Wang A."/>
            <person name="Jiang F."/>
            <person name="Liu H."/>
            <person name="Zhao H."/>
            <person name="Xu D."/>
            <person name="Zhang Y."/>
        </authorList>
    </citation>
    <scope>NUCLEOTIDE SEQUENCE [LARGE SCALE GENOMIC DNA]</scope>
    <source>
        <strain evidence="2">cv. Yunnan</strain>
        <tissue evidence="1">Leaves</tissue>
    </source>
</reference>
<evidence type="ECO:0000313" key="1">
    <source>
        <dbReference type="EMBL" id="KAI3683965.1"/>
    </source>
</evidence>
<comment type="caution">
    <text evidence="1">The sequence shown here is derived from an EMBL/GenBank/DDBJ whole genome shotgun (WGS) entry which is preliminary data.</text>
</comment>
<protein>
    <submittedName>
        <fullName evidence="1">Uncharacterized protein</fullName>
    </submittedName>
</protein>
<evidence type="ECO:0000313" key="2">
    <source>
        <dbReference type="Proteomes" id="UP001056120"/>
    </source>
</evidence>
<proteinExistence type="predicted"/>
<organism evidence="1 2">
    <name type="scientific">Smallanthus sonchifolius</name>
    <dbReference type="NCBI Taxonomy" id="185202"/>
    <lineage>
        <taxon>Eukaryota</taxon>
        <taxon>Viridiplantae</taxon>
        <taxon>Streptophyta</taxon>
        <taxon>Embryophyta</taxon>
        <taxon>Tracheophyta</taxon>
        <taxon>Spermatophyta</taxon>
        <taxon>Magnoliopsida</taxon>
        <taxon>eudicotyledons</taxon>
        <taxon>Gunneridae</taxon>
        <taxon>Pentapetalae</taxon>
        <taxon>asterids</taxon>
        <taxon>campanulids</taxon>
        <taxon>Asterales</taxon>
        <taxon>Asteraceae</taxon>
        <taxon>Asteroideae</taxon>
        <taxon>Heliantheae alliance</taxon>
        <taxon>Millerieae</taxon>
        <taxon>Smallanthus</taxon>
    </lineage>
</organism>
<reference evidence="2" key="1">
    <citation type="journal article" date="2022" name="Mol. Ecol. Resour.">
        <title>The genomes of chicory, endive, great burdock and yacon provide insights into Asteraceae palaeo-polyploidization history and plant inulin production.</title>
        <authorList>
            <person name="Fan W."/>
            <person name="Wang S."/>
            <person name="Wang H."/>
            <person name="Wang A."/>
            <person name="Jiang F."/>
            <person name="Liu H."/>
            <person name="Zhao H."/>
            <person name="Xu D."/>
            <person name="Zhang Y."/>
        </authorList>
    </citation>
    <scope>NUCLEOTIDE SEQUENCE [LARGE SCALE GENOMIC DNA]</scope>
    <source>
        <strain evidence="2">cv. Yunnan</strain>
    </source>
</reference>
<dbReference type="Proteomes" id="UP001056120">
    <property type="component" value="Linkage Group LG28"/>
</dbReference>
<sequence>MFASCPLNDYDTSSKHEGPAPSHEDSIEPSLKSLPLGPPTPAKQDLSHESSIKDDEPTGVNPEERVNKKRASNSHEVLVPKKQKGEGEQSEHSSNSNLTSYDTETHIEQRIIAKVDSMEQRILARLDFHIEALRTDMTNRMEEQTKQMLESLRKRKKKGLFGKLGK</sequence>
<keyword evidence="2" id="KW-1185">Reference proteome</keyword>